<proteinExistence type="inferred from homology"/>
<dbReference type="Pfam" id="PF01081">
    <property type="entry name" value="Aldolase"/>
    <property type="match status" value="1"/>
</dbReference>
<dbReference type="EMBL" id="LNYG01000013">
    <property type="protein sequence ID" value="KTD07136.1"/>
    <property type="molecule type" value="Genomic_DNA"/>
</dbReference>
<dbReference type="InterPro" id="IPR013785">
    <property type="entry name" value="Aldolase_TIM"/>
</dbReference>
<organism evidence="6 7">
    <name type="scientific">Legionella jamestowniensis</name>
    <dbReference type="NCBI Taxonomy" id="455"/>
    <lineage>
        <taxon>Bacteria</taxon>
        <taxon>Pseudomonadati</taxon>
        <taxon>Pseudomonadota</taxon>
        <taxon>Gammaproteobacteria</taxon>
        <taxon>Legionellales</taxon>
        <taxon>Legionellaceae</taxon>
        <taxon>Legionella</taxon>
    </lineage>
</organism>
<gene>
    <name evidence="6" type="ORF">Ljam_1331</name>
</gene>
<dbReference type="GO" id="GO:0008700">
    <property type="term" value="F:(R,S)-4-hydroxy-2-oxoglutarate aldolase activity"/>
    <property type="evidence" value="ECO:0007669"/>
    <property type="project" value="UniProtKB-EC"/>
</dbReference>
<evidence type="ECO:0000256" key="1">
    <source>
        <dbReference type="ARBA" id="ARBA00004761"/>
    </source>
</evidence>
<dbReference type="EC" id="4.1.3.16" evidence="6"/>
<evidence type="ECO:0000256" key="3">
    <source>
        <dbReference type="ARBA" id="ARBA00011233"/>
    </source>
</evidence>
<dbReference type="Gene3D" id="3.20.20.70">
    <property type="entry name" value="Aldolase class I"/>
    <property type="match status" value="1"/>
</dbReference>
<comment type="similarity">
    <text evidence="2">Belongs to the KHG/KDPG aldolase family.</text>
</comment>
<evidence type="ECO:0000313" key="6">
    <source>
        <dbReference type="EMBL" id="KTD07136.1"/>
    </source>
</evidence>
<dbReference type="AlphaFoldDB" id="A0A0W0UGV5"/>
<dbReference type="Proteomes" id="UP000054715">
    <property type="component" value="Unassembled WGS sequence"/>
</dbReference>
<protein>
    <submittedName>
        <fullName evidence="6">Keto-hydroxyglutarate aldolase</fullName>
        <ecNumber evidence="6">4.1.3.16</ecNumber>
    </submittedName>
</protein>
<comment type="caution">
    <text evidence="6">The sequence shown here is derived from an EMBL/GenBank/DDBJ whole genome shotgun (WGS) entry which is preliminary data.</text>
</comment>
<dbReference type="STRING" id="455.Ljam_1331"/>
<accession>A0A0W0UGV5</accession>
<dbReference type="InterPro" id="IPR000887">
    <property type="entry name" value="Aldlse_KDPG_KHG"/>
</dbReference>
<dbReference type="PANTHER" id="PTHR30246:SF1">
    <property type="entry name" value="2-DEHYDRO-3-DEOXY-6-PHOSPHOGALACTONATE ALDOLASE-RELATED"/>
    <property type="match status" value="1"/>
</dbReference>
<reference evidence="6 7" key="1">
    <citation type="submission" date="2015-11" db="EMBL/GenBank/DDBJ databases">
        <title>Genomic analysis of 38 Legionella species identifies large and diverse effector repertoires.</title>
        <authorList>
            <person name="Burstein D."/>
            <person name="Amaro F."/>
            <person name="Zusman T."/>
            <person name="Lifshitz Z."/>
            <person name="Cohen O."/>
            <person name="Gilbert J.A."/>
            <person name="Pupko T."/>
            <person name="Shuman H.A."/>
            <person name="Segal G."/>
        </authorList>
    </citation>
    <scope>NUCLEOTIDE SEQUENCE [LARGE SCALE GENOMIC DNA]</scope>
    <source>
        <strain evidence="6 7">JA-26-G1-E2</strain>
    </source>
</reference>
<dbReference type="SUPFAM" id="SSF51569">
    <property type="entry name" value="Aldolase"/>
    <property type="match status" value="1"/>
</dbReference>
<name>A0A0W0UGV5_9GAMM</name>
<sequence>MQPLANETMMTDKLFDNQSIIVTLDVDAFLFDRLKQIASAGFAVVEINTSEQDILKKVLQDFPSLRIGAGNITTTQQLEDAYQAGVHFASSPGFLPAIAQTAAIYSMNYLPGIATISEAMQVMALGYHQARPYPANLTFCASLNKCLPMLRLFPAEIEWDEAEHYLSLPAVAAVSIVNPESKQLQALSAGVLA</sequence>
<evidence type="ECO:0000256" key="4">
    <source>
        <dbReference type="ARBA" id="ARBA00023239"/>
    </source>
</evidence>
<keyword evidence="5" id="KW-0119">Carbohydrate metabolism</keyword>
<dbReference type="PATRIC" id="fig|455.5.peg.1404"/>
<dbReference type="CDD" id="cd00452">
    <property type="entry name" value="KDPG_aldolase"/>
    <property type="match status" value="1"/>
</dbReference>
<comment type="subunit">
    <text evidence="3">Homotrimer.</text>
</comment>
<dbReference type="PANTHER" id="PTHR30246">
    <property type="entry name" value="2-KETO-3-DEOXY-6-PHOSPHOGLUCONATE ALDOLASE"/>
    <property type="match status" value="1"/>
</dbReference>
<evidence type="ECO:0000313" key="7">
    <source>
        <dbReference type="Proteomes" id="UP000054715"/>
    </source>
</evidence>
<keyword evidence="4 6" id="KW-0456">Lyase</keyword>
<evidence type="ECO:0000256" key="5">
    <source>
        <dbReference type="ARBA" id="ARBA00023277"/>
    </source>
</evidence>
<comment type="pathway">
    <text evidence="1">Carbohydrate acid metabolism.</text>
</comment>
<evidence type="ECO:0000256" key="2">
    <source>
        <dbReference type="ARBA" id="ARBA00006906"/>
    </source>
</evidence>